<dbReference type="InterPro" id="IPR026622">
    <property type="entry name" value="Mxra7"/>
</dbReference>
<evidence type="ECO:0000256" key="1">
    <source>
        <dbReference type="SAM" id="MobiDB-lite"/>
    </source>
</evidence>
<dbReference type="PANTHER" id="PTHR21845">
    <property type="entry name" value="TRANSMEMBRANE ANCHOR PROTEIN 1"/>
    <property type="match status" value="1"/>
</dbReference>
<proteinExistence type="predicted"/>
<dbReference type="AlphaFoldDB" id="A0A7M7GHK4"/>
<dbReference type="PANTHER" id="PTHR21845:SF2">
    <property type="entry name" value="MATRIX-REMODELING-ASSOCIATED PROTEIN 7"/>
    <property type="match status" value="1"/>
</dbReference>
<dbReference type="Pfam" id="PF25473">
    <property type="entry name" value="MXRA7_helical"/>
    <property type="match status" value="1"/>
</dbReference>
<feature type="region of interest" description="Disordered" evidence="1">
    <location>
        <begin position="52"/>
        <end position="100"/>
    </location>
</feature>
<evidence type="ECO:0000313" key="5">
    <source>
        <dbReference type="Proteomes" id="UP000007110"/>
    </source>
</evidence>
<feature type="compositionally biased region" description="Basic and acidic residues" evidence="1">
    <location>
        <begin position="148"/>
        <end position="163"/>
    </location>
</feature>
<protein>
    <recommendedName>
        <fullName evidence="3">Matrix-remodeling-associated protein 7 helical domain-containing protein</fullName>
    </recommendedName>
</protein>
<dbReference type="EnsemblMetazoa" id="XM_003726659">
    <property type="protein sequence ID" value="XP_003726707"/>
    <property type="gene ID" value="LOC100892123"/>
</dbReference>
<evidence type="ECO:0000256" key="2">
    <source>
        <dbReference type="SAM" id="Phobius"/>
    </source>
</evidence>
<organism evidence="4 5">
    <name type="scientific">Strongylocentrotus purpuratus</name>
    <name type="common">Purple sea urchin</name>
    <dbReference type="NCBI Taxonomy" id="7668"/>
    <lineage>
        <taxon>Eukaryota</taxon>
        <taxon>Metazoa</taxon>
        <taxon>Echinodermata</taxon>
        <taxon>Eleutherozoa</taxon>
        <taxon>Echinozoa</taxon>
        <taxon>Echinoidea</taxon>
        <taxon>Euechinoidea</taxon>
        <taxon>Echinacea</taxon>
        <taxon>Camarodonta</taxon>
        <taxon>Echinidea</taxon>
        <taxon>Strongylocentrotidae</taxon>
        <taxon>Strongylocentrotus</taxon>
    </lineage>
</organism>
<dbReference type="Proteomes" id="UP000007110">
    <property type="component" value="Unassembled WGS sequence"/>
</dbReference>
<reference evidence="5" key="1">
    <citation type="submission" date="2015-02" db="EMBL/GenBank/DDBJ databases">
        <title>Genome sequencing for Strongylocentrotus purpuratus.</title>
        <authorList>
            <person name="Murali S."/>
            <person name="Liu Y."/>
            <person name="Vee V."/>
            <person name="English A."/>
            <person name="Wang M."/>
            <person name="Skinner E."/>
            <person name="Han Y."/>
            <person name="Muzny D.M."/>
            <person name="Worley K.C."/>
            <person name="Gibbs R.A."/>
        </authorList>
    </citation>
    <scope>NUCLEOTIDE SEQUENCE</scope>
</reference>
<reference evidence="4" key="2">
    <citation type="submission" date="2021-01" db="UniProtKB">
        <authorList>
            <consortium name="EnsemblMetazoa"/>
        </authorList>
    </citation>
    <scope>IDENTIFICATION</scope>
</reference>
<dbReference type="GeneID" id="100892123"/>
<keyword evidence="5" id="KW-1185">Reference proteome</keyword>
<dbReference type="InterPro" id="IPR057534">
    <property type="entry name" value="MXRA7_helical"/>
</dbReference>
<accession>A0A7M7GHK4</accession>
<evidence type="ECO:0000259" key="3">
    <source>
        <dbReference type="Pfam" id="PF25473"/>
    </source>
</evidence>
<evidence type="ECO:0000313" key="4">
    <source>
        <dbReference type="EnsemblMetazoa" id="XP_003726707"/>
    </source>
</evidence>
<dbReference type="InParanoid" id="A0A7M7GHK4"/>
<keyword evidence="2" id="KW-1133">Transmembrane helix</keyword>
<dbReference type="KEGG" id="spu:100892123"/>
<dbReference type="RefSeq" id="XP_003726707.2">
    <property type="nucleotide sequence ID" value="XM_003726659.3"/>
</dbReference>
<feature type="transmembrane region" description="Helical" evidence="2">
    <location>
        <begin position="20"/>
        <end position="41"/>
    </location>
</feature>
<keyword evidence="2" id="KW-0812">Transmembrane</keyword>
<feature type="compositionally biased region" description="Acidic residues" evidence="1">
    <location>
        <begin position="123"/>
        <end position="133"/>
    </location>
</feature>
<dbReference type="OrthoDB" id="5983600at2759"/>
<keyword evidence="2" id="KW-0472">Membrane</keyword>
<feature type="compositionally biased region" description="Acidic residues" evidence="1">
    <location>
        <begin position="85"/>
        <end position="100"/>
    </location>
</feature>
<feature type="region of interest" description="Disordered" evidence="1">
    <location>
        <begin position="113"/>
        <end position="163"/>
    </location>
</feature>
<dbReference type="OMA" id="FIISFKW"/>
<sequence>MNEAITMDKVARKALESEILFYITSALVTFLAFIISFKWVYRKTVTKDVCPVHPDGVQTKSITEDKSLQASSGDGDNSSQTASIQEEDEDGDEEGDEEEDDIKDLLINHDDIKPLDCNQTNEEGGDGEEEDDIESKTKNLSGPQKTKKLVEEVSKRMSDEQKVEERRIQSEQLEAIFKLVQNQQDTFGIGSLEDIEDQFKLYA</sequence>
<feature type="domain" description="Matrix-remodeling-associated protein 7 helical" evidence="3">
    <location>
        <begin position="144"/>
        <end position="202"/>
    </location>
</feature>
<feature type="compositionally biased region" description="Polar residues" evidence="1">
    <location>
        <begin position="68"/>
        <end position="84"/>
    </location>
</feature>
<name>A0A7M7GHK4_STRPU</name>